<dbReference type="GO" id="GO:0000166">
    <property type="term" value="F:nucleotide binding"/>
    <property type="evidence" value="ECO:0007669"/>
    <property type="project" value="UniProtKB-KW"/>
</dbReference>
<evidence type="ECO:0000313" key="8">
    <source>
        <dbReference type="EMBL" id="HFM96948.1"/>
    </source>
</evidence>
<dbReference type="EMBL" id="DSRU01000049">
    <property type="protein sequence ID" value="HFM96948.1"/>
    <property type="molecule type" value="Genomic_DNA"/>
</dbReference>
<keyword evidence="5" id="KW-0408">Iron</keyword>
<keyword evidence="4" id="KW-0378">Hydrolase</keyword>
<dbReference type="GO" id="GO:0046872">
    <property type="term" value="F:metal ion binding"/>
    <property type="evidence" value="ECO:0007669"/>
    <property type="project" value="UniProtKB-KW"/>
</dbReference>
<dbReference type="PROSITE" id="PS51831">
    <property type="entry name" value="HD"/>
    <property type="match status" value="1"/>
</dbReference>
<feature type="domain" description="HD" evidence="7">
    <location>
        <begin position="58"/>
        <end position="173"/>
    </location>
</feature>
<dbReference type="InterPro" id="IPR005249">
    <property type="entry name" value="YqeK"/>
</dbReference>
<accession>A0A7C3KCU1</accession>
<evidence type="ECO:0000256" key="3">
    <source>
        <dbReference type="ARBA" id="ARBA00022741"/>
    </source>
</evidence>
<evidence type="ECO:0000256" key="5">
    <source>
        <dbReference type="ARBA" id="ARBA00023004"/>
    </source>
</evidence>
<dbReference type="AlphaFoldDB" id="A0A7C3KCU1"/>
<gene>
    <name evidence="8" type="ORF">ENR64_04125</name>
</gene>
<keyword evidence="3" id="KW-0547">Nucleotide-binding</keyword>
<evidence type="ECO:0000256" key="4">
    <source>
        <dbReference type="ARBA" id="ARBA00022801"/>
    </source>
</evidence>
<dbReference type="EC" id="3.6.1.41" evidence="1"/>
<name>A0A7C3KCU1_9CYAN</name>
<dbReference type="GO" id="GO:0008803">
    <property type="term" value="F:bis(5'-nucleosyl)-tetraphosphatase (symmetrical) activity"/>
    <property type="evidence" value="ECO:0007669"/>
    <property type="project" value="UniProtKB-EC"/>
</dbReference>
<protein>
    <recommendedName>
        <fullName evidence="1">bis(5'-nucleosyl)-tetraphosphatase (symmetrical)</fullName>
        <ecNumber evidence="1">3.6.1.41</ecNumber>
    </recommendedName>
</protein>
<keyword evidence="2" id="KW-0479">Metal-binding</keyword>
<dbReference type="Gene3D" id="1.10.3210.10">
    <property type="entry name" value="Hypothetical protein af1432"/>
    <property type="match status" value="1"/>
</dbReference>
<dbReference type="CDD" id="cd00077">
    <property type="entry name" value="HDc"/>
    <property type="match status" value="1"/>
</dbReference>
<dbReference type="InterPro" id="IPR003607">
    <property type="entry name" value="HD/PDEase_dom"/>
</dbReference>
<dbReference type="Pfam" id="PF01966">
    <property type="entry name" value="HD"/>
    <property type="match status" value="1"/>
</dbReference>
<comment type="catalytic activity">
    <reaction evidence="6">
        <text>P(1),P(4)-bis(5'-adenosyl) tetraphosphate + H2O = 2 ADP + 2 H(+)</text>
        <dbReference type="Rhea" id="RHEA:24252"/>
        <dbReference type="ChEBI" id="CHEBI:15377"/>
        <dbReference type="ChEBI" id="CHEBI:15378"/>
        <dbReference type="ChEBI" id="CHEBI:58141"/>
        <dbReference type="ChEBI" id="CHEBI:456216"/>
        <dbReference type="EC" id="3.6.1.41"/>
    </reaction>
</comment>
<sequence>MRQAHSAHEPHISRNVVSLPNAQPTDLTACSKLQSTSFDPIDRDAVLHWLSENVPESRLEHILRVEAMAIDLAEQHQLDVVKAAQAGLMHDLAKYFKPARLIDMAQAEGLALDPVDEMNPHLLHADIGAIVARDQFGVSDEQVLNAIRNHTLGQPGMDDLSCVVFLADGLEPGRGNTPELEQLRQHSFENLSEAVWKTCDYTLHYLLEHHQLVHPRAIATRNWFLQTTRRRHAAGSVRPTSA</sequence>
<organism evidence="8">
    <name type="scientific">Oscillatoriales cyanobacterium SpSt-418</name>
    <dbReference type="NCBI Taxonomy" id="2282169"/>
    <lineage>
        <taxon>Bacteria</taxon>
        <taxon>Bacillati</taxon>
        <taxon>Cyanobacteriota</taxon>
        <taxon>Cyanophyceae</taxon>
        <taxon>Oscillatoriophycideae</taxon>
        <taxon>Oscillatoriales</taxon>
    </lineage>
</organism>
<dbReference type="SUPFAM" id="SSF109604">
    <property type="entry name" value="HD-domain/PDEase-like"/>
    <property type="match status" value="1"/>
</dbReference>
<evidence type="ECO:0000256" key="1">
    <source>
        <dbReference type="ARBA" id="ARBA00012506"/>
    </source>
</evidence>
<evidence type="ECO:0000259" key="7">
    <source>
        <dbReference type="PROSITE" id="PS51831"/>
    </source>
</evidence>
<evidence type="ECO:0000256" key="2">
    <source>
        <dbReference type="ARBA" id="ARBA00022723"/>
    </source>
</evidence>
<dbReference type="PANTHER" id="PTHR35795:SF1">
    <property type="entry name" value="BIS(5'-NUCLEOSYL)-TETRAPHOSPHATASE, SYMMETRICAL"/>
    <property type="match status" value="1"/>
</dbReference>
<dbReference type="InterPro" id="IPR051094">
    <property type="entry name" value="Diverse_Catalytic_Enzymes"/>
</dbReference>
<comment type="caution">
    <text evidence="8">The sequence shown here is derived from an EMBL/GenBank/DDBJ whole genome shotgun (WGS) entry which is preliminary data.</text>
</comment>
<reference evidence="8" key="1">
    <citation type="journal article" date="2020" name="mSystems">
        <title>Genome- and Community-Level Interaction Insights into Carbon Utilization and Element Cycling Functions of Hydrothermarchaeota in Hydrothermal Sediment.</title>
        <authorList>
            <person name="Zhou Z."/>
            <person name="Liu Y."/>
            <person name="Xu W."/>
            <person name="Pan J."/>
            <person name="Luo Z.H."/>
            <person name="Li M."/>
        </authorList>
    </citation>
    <scope>NUCLEOTIDE SEQUENCE [LARGE SCALE GENOMIC DNA]</scope>
    <source>
        <strain evidence="8">SpSt-418</strain>
    </source>
</reference>
<dbReference type="SMART" id="SM00471">
    <property type="entry name" value="HDc"/>
    <property type="match status" value="1"/>
</dbReference>
<evidence type="ECO:0000256" key="6">
    <source>
        <dbReference type="ARBA" id="ARBA00049417"/>
    </source>
</evidence>
<dbReference type="NCBIfam" id="TIGR00488">
    <property type="entry name" value="bis(5'-nucleosyl)-tetraphosphatase (symmetrical) YqeK"/>
    <property type="match status" value="1"/>
</dbReference>
<proteinExistence type="predicted"/>
<dbReference type="InterPro" id="IPR006674">
    <property type="entry name" value="HD_domain"/>
</dbReference>
<dbReference type="PANTHER" id="PTHR35795">
    <property type="entry name" value="SLR1885 PROTEIN"/>
    <property type="match status" value="1"/>
</dbReference>